<gene>
    <name evidence="2" type="ORF">MSAN_02280600</name>
</gene>
<keyword evidence="1" id="KW-0472">Membrane</keyword>
<evidence type="ECO:0000256" key="1">
    <source>
        <dbReference type="SAM" id="Phobius"/>
    </source>
</evidence>
<keyword evidence="1" id="KW-1133">Transmembrane helix</keyword>
<feature type="transmembrane region" description="Helical" evidence="1">
    <location>
        <begin position="128"/>
        <end position="148"/>
    </location>
</feature>
<accession>A0A8H6XAX1</accession>
<organism evidence="2 3">
    <name type="scientific">Mycena sanguinolenta</name>
    <dbReference type="NCBI Taxonomy" id="230812"/>
    <lineage>
        <taxon>Eukaryota</taxon>
        <taxon>Fungi</taxon>
        <taxon>Dikarya</taxon>
        <taxon>Basidiomycota</taxon>
        <taxon>Agaricomycotina</taxon>
        <taxon>Agaricomycetes</taxon>
        <taxon>Agaricomycetidae</taxon>
        <taxon>Agaricales</taxon>
        <taxon>Marasmiineae</taxon>
        <taxon>Mycenaceae</taxon>
        <taxon>Mycena</taxon>
    </lineage>
</organism>
<proteinExistence type="predicted"/>
<evidence type="ECO:0000313" key="3">
    <source>
        <dbReference type="Proteomes" id="UP000623467"/>
    </source>
</evidence>
<sequence>MSPSSASSSRIFNLLPAIGASLSTAAQKERLDHRCARGGRHSSCGRRRLSSRALRRLEALQATAKEGNGADTAAVSQLVSGSGAGGLALGALTRTGLLNSMANTGDTYYSSAAALSLPRVLTRRSTHALTHFVRTFTFIFPLIISFVYTTSTPPPPSSTTLLLRTS</sequence>
<protein>
    <submittedName>
        <fullName evidence="2">Uncharacterized protein</fullName>
    </submittedName>
</protein>
<comment type="caution">
    <text evidence="2">The sequence shown here is derived from an EMBL/GenBank/DDBJ whole genome shotgun (WGS) entry which is preliminary data.</text>
</comment>
<reference evidence="2" key="1">
    <citation type="submission" date="2020-05" db="EMBL/GenBank/DDBJ databases">
        <title>Mycena genomes resolve the evolution of fungal bioluminescence.</title>
        <authorList>
            <person name="Tsai I.J."/>
        </authorList>
    </citation>
    <scope>NUCLEOTIDE SEQUENCE</scope>
    <source>
        <strain evidence="2">160909Yilan</strain>
    </source>
</reference>
<dbReference type="Proteomes" id="UP000623467">
    <property type="component" value="Unassembled WGS sequence"/>
</dbReference>
<keyword evidence="1" id="KW-0812">Transmembrane</keyword>
<dbReference type="EMBL" id="JACAZH010000035">
    <property type="protein sequence ID" value="KAF7337281.1"/>
    <property type="molecule type" value="Genomic_DNA"/>
</dbReference>
<name>A0A8H6XAX1_9AGAR</name>
<dbReference type="AlphaFoldDB" id="A0A8H6XAX1"/>
<keyword evidence="3" id="KW-1185">Reference proteome</keyword>
<evidence type="ECO:0000313" key="2">
    <source>
        <dbReference type="EMBL" id="KAF7337281.1"/>
    </source>
</evidence>